<organism evidence="3 4">
    <name type="scientific">Actinoplanes sichuanensis</name>
    <dbReference type="NCBI Taxonomy" id="512349"/>
    <lineage>
        <taxon>Bacteria</taxon>
        <taxon>Bacillati</taxon>
        <taxon>Actinomycetota</taxon>
        <taxon>Actinomycetes</taxon>
        <taxon>Micromonosporales</taxon>
        <taxon>Micromonosporaceae</taxon>
        <taxon>Actinoplanes</taxon>
    </lineage>
</organism>
<keyword evidence="1" id="KW-0732">Signal</keyword>
<dbReference type="Pfam" id="PF00497">
    <property type="entry name" value="SBP_bac_3"/>
    <property type="match status" value="1"/>
</dbReference>
<feature type="domain" description="Solute-binding protein family 3/N-terminal" evidence="2">
    <location>
        <begin position="59"/>
        <end position="288"/>
    </location>
</feature>
<dbReference type="InterPro" id="IPR001638">
    <property type="entry name" value="Solute-binding_3/MltF_N"/>
</dbReference>
<dbReference type="Gene3D" id="3.40.190.10">
    <property type="entry name" value="Periplasmic binding protein-like II"/>
    <property type="match status" value="2"/>
</dbReference>
<accession>A0ABW4AC71</accession>
<proteinExistence type="predicted"/>
<dbReference type="CDD" id="cd01004">
    <property type="entry name" value="PBP2_MidA_like"/>
    <property type="match status" value="1"/>
</dbReference>
<evidence type="ECO:0000259" key="2">
    <source>
        <dbReference type="SMART" id="SM00062"/>
    </source>
</evidence>
<comment type="caution">
    <text evidence="3">The sequence shown here is derived from an EMBL/GenBank/DDBJ whole genome shotgun (WGS) entry which is preliminary data.</text>
</comment>
<evidence type="ECO:0000313" key="3">
    <source>
        <dbReference type="EMBL" id="MFD1368334.1"/>
    </source>
</evidence>
<dbReference type="PANTHER" id="PTHR35936">
    <property type="entry name" value="MEMBRANE-BOUND LYTIC MUREIN TRANSGLYCOSYLASE F"/>
    <property type="match status" value="1"/>
</dbReference>
<keyword evidence="4" id="KW-1185">Reference proteome</keyword>
<sequence>MRLLRYGIAVLGVAALLGVGGCARAEMAAEAGQLDEVAAVTRDDALHNLLPDEIKARGFIRLVTDASYAPMEYFAADGRTIIGFEPDLAAAIGQVLGIRVEMVVGTFSTAVDEVNAGTYDGVLSSMTDTVERRGRVDFINYFSTGSSILVQRGNPQKIGGLRDLCGQAAATEKGTYHEEMLLRIQSECGDRKLTVHSLPTNADAMVELRGGRVAAVLQDYPPAAFVTTDQRTSAFYELATDEQYEPGLFGLAVDRDNDELRDCLRDALQRLIDSGVYNDLLARWELTASGVKAATINAG</sequence>
<dbReference type="EMBL" id="JBHTMK010000037">
    <property type="protein sequence ID" value="MFD1368334.1"/>
    <property type="molecule type" value="Genomic_DNA"/>
</dbReference>
<protein>
    <submittedName>
        <fullName evidence="3">ABC transporter substrate-binding protein</fullName>
    </submittedName>
</protein>
<name>A0ABW4AC71_9ACTN</name>
<evidence type="ECO:0000256" key="1">
    <source>
        <dbReference type="ARBA" id="ARBA00022729"/>
    </source>
</evidence>
<reference evidence="4" key="1">
    <citation type="journal article" date="2019" name="Int. J. Syst. Evol. Microbiol.">
        <title>The Global Catalogue of Microorganisms (GCM) 10K type strain sequencing project: providing services to taxonomists for standard genome sequencing and annotation.</title>
        <authorList>
            <consortium name="The Broad Institute Genomics Platform"/>
            <consortium name="The Broad Institute Genome Sequencing Center for Infectious Disease"/>
            <person name="Wu L."/>
            <person name="Ma J."/>
        </authorList>
    </citation>
    <scope>NUCLEOTIDE SEQUENCE [LARGE SCALE GENOMIC DNA]</scope>
    <source>
        <strain evidence="4">CCM 7526</strain>
    </source>
</reference>
<dbReference type="RefSeq" id="WP_317788889.1">
    <property type="nucleotide sequence ID" value="NZ_AP028461.1"/>
</dbReference>
<dbReference type="Proteomes" id="UP001597183">
    <property type="component" value="Unassembled WGS sequence"/>
</dbReference>
<dbReference type="SMART" id="SM00062">
    <property type="entry name" value="PBPb"/>
    <property type="match status" value="1"/>
</dbReference>
<dbReference type="PROSITE" id="PS51257">
    <property type="entry name" value="PROKAR_LIPOPROTEIN"/>
    <property type="match status" value="1"/>
</dbReference>
<dbReference type="SUPFAM" id="SSF53850">
    <property type="entry name" value="Periplasmic binding protein-like II"/>
    <property type="match status" value="1"/>
</dbReference>
<evidence type="ECO:0000313" key="4">
    <source>
        <dbReference type="Proteomes" id="UP001597183"/>
    </source>
</evidence>
<dbReference type="PANTHER" id="PTHR35936:SF17">
    <property type="entry name" value="ARGININE-BINDING EXTRACELLULAR PROTEIN ARTP"/>
    <property type="match status" value="1"/>
</dbReference>
<gene>
    <name evidence="3" type="ORF">ACFQ5G_23525</name>
</gene>